<gene>
    <name evidence="2" type="ORF">PROQFM164_S03g001122</name>
</gene>
<accession>W6QCH7</accession>
<feature type="region of interest" description="Disordered" evidence="1">
    <location>
        <begin position="41"/>
        <end position="62"/>
    </location>
</feature>
<name>W6QCH7_PENRF</name>
<proteinExistence type="predicted"/>
<protein>
    <submittedName>
        <fullName evidence="2">Genomic scaffold, ProqFM164S03</fullName>
    </submittedName>
</protein>
<evidence type="ECO:0000313" key="3">
    <source>
        <dbReference type="Proteomes" id="UP000030686"/>
    </source>
</evidence>
<dbReference type="EMBL" id="HG792017">
    <property type="protein sequence ID" value="CDM34398.1"/>
    <property type="molecule type" value="Genomic_DNA"/>
</dbReference>
<keyword evidence="3" id="KW-1185">Reference proteome</keyword>
<sequence length="62" mass="7024">MHSTEHHLTFYLSTSLFCSSQGASVSRTLYLRKKKRSGTTVRSTQLDIQPLARQTGDQEQPL</sequence>
<organism evidence="2 3">
    <name type="scientific">Penicillium roqueforti (strain FM164)</name>
    <dbReference type="NCBI Taxonomy" id="1365484"/>
    <lineage>
        <taxon>Eukaryota</taxon>
        <taxon>Fungi</taxon>
        <taxon>Dikarya</taxon>
        <taxon>Ascomycota</taxon>
        <taxon>Pezizomycotina</taxon>
        <taxon>Eurotiomycetes</taxon>
        <taxon>Eurotiomycetidae</taxon>
        <taxon>Eurotiales</taxon>
        <taxon>Aspergillaceae</taxon>
        <taxon>Penicillium</taxon>
    </lineage>
</organism>
<evidence type="ECO:0000313" key="2">
    <source>
        <dbReference type="EMBL" id="CDM34398.1"/>
    </source>
</evidence>
<dbReference type="AlphaFoldDB" id="W6QCH7"/>
<dbReference type="Proteomes" id="UP000030686">
    <property type="component" value="Unassembled WGS sequence"/>
</dbReference>
<reference evidence="2" key="1">
    <citation type="journal article" date="2014" name="Nat. Commun.">
        <title>Multiple recent horizontal transfers of a large genomic region in cheese making fungi.</title>
        <authorList>
            <person name="Cheeseman K."/>
            <person name="Ropars J."/>
            <person name="Renault P."/>
            <person name="Dupont J."/>
            <person name="Gouzy J."/>
            <person name="Branca A."/>
            <person name="Abraham A.L."/>
            <person name="Ceppi M."/>
            <person name="Conseiller E."/>
            <person name="Debuchy R."/>
            <person name="Malagnac F."/>
            <person name="Goarin A."/>
            <person name="Silar P."/>
            <person name="Lacoste S."/>
            <person name="Sallet E."/>
            <person name="Bensimon A."/>
            <person name="Giraud T."/>
            <person name="Brygoo Y."/>
        </authorList>
    </citation>
    <scope>NUCLEOTIDE SEQUENCE [LARGE SCALE GENOMIC DNA]</scope>
    <source>
        <strain evidence="2">FM164</strain>
    </source>
</reference>
<evidence type="ECO:0000256" key="1">
    <source>
        <dbReference type="SAM" id="MobiDB-lite"/>
    </source>
</evidence>